<reference evidence="1" key="1">
    <citation type="submission" date="2021-03" db="EMBL/GenBank/DDBJ databases">
        <title>Draft genome sequence of rust myrtle Austropuccinia psidii MF-1, a brazilian biotype.</title>
        <authorList>
            <person name="Quecine M.C."/>
            <person name="Pachon D.M.R."/>
            <person name="Bonatelli M.L."/>
            <person name="Correr F.H."/>
            <person name="Franceschini L.M."/>
            <person name="Leite T.F."/>
            <person name="Margarido G.R.A."/>
            <person name="Almeida C.A."/>
            <person name="Ferrarezi J.A."/>
            <person name="Labate C.A."/>
        </authorList>
    </citation>
    <scope>NUCLEOTIDE SEQUENCE</scope>
    <source>
        <strain evidence="1">MF-1</strain>
    </source>
</reference>
<comment type="caution">
    <text evidence="1">The sequence shown here is derived from an EMBL/GenBank/DDBJ whole genome shotgun (WGS) entry which is preliminary data.</text>
</comment>
<name>A0A9Q3BBB8_9BASI</name>
<sequence length="127" mass="14809">MAEVTKKKHTCHNCGLTDHYANNFPKARKKVYPIAQVPEEEFPTEDSESDSMVDVIREQSDNDQDPREEFLVEYQEETKLEIQNIQSEAGKPQDTANKPCVNTHKMHIHSSLNQLKEWHIYMGQPQR</sequence>
<evidence type="ECO:0000313" key="1">
    <source>
        <dbReference type="EMBL" id="MBW0462124.1"/>
    </source>
</evidence>
<dbReference type="Proteomes" id="UP000765509">
    <property type="component" value="Unassembled WGS sequence"/>
</dbReference>
<dbReference type="AlphaFoldDB" id="A0A9Q3BBB8"/>
<gene>
    <name evidence="1" type="ORF">O181_001839</name>
</gene>
<organism evidence="1 2">
    <name type="scientific">Austropuccinia psidii MF-1</name>
    <dbReference type="NCBI Taxonomy" id="1389203"/>
    <lineage>
        <taxon>Eukaryota</taxon>
        <taxon>Fungi</taxon>
        <taxon>Dikarya</taxon>
        <taxon>Basidiomycota</taxon>
        <taxon>Pucciniomycotina</taxon>
        <taxon>Pucciniomycetes</taxon>
        <taxon>Pucciniales</taxon>
        <taxon>Sphaerophragmiaceae</taxon>
        <taxon>Austropuccinia</taxon>
    </lineage>
</organism>
<dbReference type="OrthoDB" id="8026949at2759"/>
<keyword evidence="2" id="KW-1185">Reference proteome</keyword>
<proteinExistence type="predicted"/>
<protein>
    <submittedName>
        <fullName evidence="1">Uncharacterized protein</fullName>
    </submittedName>
</protein>
<accession>A0A9Q3BBB8</accession>
<evidence type="ECO:0000313" key="2">
    <source>
        <dbReference type="Proteomes" id="UP000765509"/>
    </source>
</evidence>
<dbReference type="EMBL" id="AVOT02000285">
    <property type="protein sequence ID" value="MBW0462124.1"/>
    <property type="molecule type" value="Genomic_DNA"/>
</dbReference>